<sequence>MSDPAPLRPSGPPPDTPSALSPLAPHDLDPDLFDAIARARGGADAVAVLRRGQLGKRMLLAVAVRRALPPDAGFEEPYRRLSEMHREDPERWRRTMLYPYLDEGLARALGESAQGGRPDLGWFGELVRGGADVLSGARVLSAECDGFVLRVRLDDRGPFRAVHGHLPAGPQTGDEVREWQRLLDGAWRVLVRRHPWHARAVAACLTTLVPLHPAPGGTAVSSAARRAYGAVALSPPGDPVLLALTLVHEFLHVQLGALLDLVPLYGPPSPARYDAPWRPDPRPLDALLQGTYAHLGVCDFWHTERAAAPPDPRAEQEHTTWYGHTRRAVDTLLGSGELLPPGRRFTEEMRRALARSREFPGNLGHLPTV</sequence>
<accession>A0AAU2A616</accession>
<dbReference type="AlphaFoldDB" id="A0AAU2A616"/>
<protein>
    <submittedName>
        <fullName evidence="2">HEXXH motif-containing putative peptide modification protein</fullName>
    </submittedName>
</protein>
<evidence type="ECO:0000313" key="2">
    <source>
        <dbReference type="EMBL" id="WTT18820.1"/>
    </source>
</evidence>
<dbReference type="EMBL" id="CP108222">
    <property type="protein sequence ID" value="WTT18820.1"/>
    <property type="molecule type" value="Genomic_DNA"/>
</dbReference>
<dbReference type="NCBIfam" id="TIGR04267">
    <property type="entry name" value="mod_HExxH"/>
    <property type="match status" value="1"/>
</dbReference>
<evidence type="ECO:0000256" key="1">
    <source>
        <dbReference type="SAM" id="MobiDB-lite"/>
    </source>
</evidence>
<dbReference type="InterPro" id="IPR026337">
    <property type="entry name" value="AKG_HExxH"/>
</dbReference>
<proteinExistence type="predicted"/>
<feature type="region of interest" description="Disordered" evidence="1">
    <location>
        <begin position="1"/>
        <end position="26"/>
    </location>
</feature>
<reference evidence="2" key="1">
    <citation type="submission" date="2022-10" db="EMBL/GenBank/DDBJ databases">
        <title>The complete genomes of actinobacterial strains from the NBC collection.</title>
        <authorList>
            <person name="Joergensen T.S."/>
            <person name="Alvarez Arevalo M."/>
            <person name="Sterndorff E.B."/>
            <person name="Faurdal D."/>
            <person name="Vuksanovic O."/>
            <person name="Mourched A.-S."/>
            <person name="Charusanti P."/>
            <person name="Shaw S."/>
            <person name="Blin K."/>
            <person name="Weber T."/>
        </authorList>
    </citation>
    <scope>NUCLEOTIDE SEQUENCE</scope>
    <source>
        <strain evidence="2">NBC_00093</strain>
    </source>
</reference>
<name>A0AAU2A616_9ACTN</name>
<organism evidence="2">
    <name type="scientific">Streptomyces sp. NBC_00093</name>
    <dbReference type="NCBI Taxonomy" id="2975649"/>
    <lineage>
        <taxon>Bacteria</taxon>
        <taxon>Bacillati</taxon>
        <taxon>Actinomycetota</taxon>
        <taxon>Actinomycetes</taxon>
        <taxon>Kitasatosporales</taxon>
        <taxon>Streptomycetaceae</taxon>
        <taxon>Streptomyces</taxon>
    </lineage>
</organism>
<gene>
    <name evidence="2" type="ORF">OHA22_26455</name>
</gene>
<feature type="compositionally biased region" description="Pro residues" evidence="1">
    <location>
        <begin position="1"/>
        <end position="16"/>
    </location>
</feature>